<evidence type="ECO:0000256" key="11">
    <source>
        <dbReference type="PIRSR" id="PIRSR000017-2"/>
    </source>
</evidence>
<feature type="binding site" description="axial binding residue" evidence="11">
    <location>
        <position position="131"/>
    </location>
    <ligand>
        <name>heme</name>
        <dbReference type="ChEBI" id="CHEBI:30413"/>
        <label>2</label>
    </ligand>
    <ligandPart>
        <name>Fe</name>
        <dbReference type="ChEBI" id="CHEBI:18248"/>
    </ligandPart>
</feature>
<feature type="binding site" description="axial binding residue" evidence="11">
    <location>
        <position position="95"/>
    </location>
    <ligand>
        <name>heme</name>
        <dbReference type="ChEBI" id="CHEBI:30413"/>
        <label>1</label>
    </ligand>
    <ligandPart>
        <name>Fe</name>
        <dbReference type="ChEBI" id="CHEBI:18248"/>
    </ligandPart>
</feature>
<protein>
    <recommendedName>
        <fullName evidence="2 9">Photosynthetic reaction center cytochrome c subunit</fullName>
    </recommendedName>
</protein>
<name>A0A1H6HNR1_MAGFU</name>
<dbReference type="SUPFAM" id="SSF48695">
    <property type="entry name" value="Multiheme cytochromes"/>
    <property type="match status" value="1"/>
</dbReference>
<dbReference type="Proteomes" id="UP000182983">
    <property type="component" value="Unassembled WGS sequence"/>
</dbReference>
<dbReference type="GO" id="GO:0030077">
    <property type="term" value="C:plasma membrane light-harvesting complex"/>
    <property type="evidence" value="ECO:0007669"/>
    <property type="project" value="InterPro"/>
</dbReference>
<feature type="binding site" description="covalent" evidence="10">
    <location>
        <position position="253"/>
    </location>
    <ligand>
        <name>heme</name>
        <dbReference type="ChEBI" id="CHEBI:30413"/>
        <label>3</label>
    </ligand>
</feature>
<keyword evidence="13" id="KW-1185">Reference proteome</keyword>
<organism evidence="12 13">
    <name type="scientific">Magnetospirillum fulvum</name>
    <name type="common">Rhodospirillum fulvum</name>
    <dbReference type="NCBI Taxonomy" id="1082"/>
    <lineage>
        <taxon>Bacteria</taxon>
        <taxon>Pseudomonadati</taxon>
        <taxon>Pseudomonadota</taxon>
        <taxon>Alphaproteobacteria</taxon>
        <taxon>Rhodospirillales</taxon>
        <taxon>Rhodospirillaceae</taxon>
        <taxon>Magnetospirillum</taxon>
    </lineage>
</organism>
<dbReference type="OrthoDB" id="9813732at2"/>
<dbReference type="NCBIfam" id="NF040706">
    <property type="entry name" value="photo_cyt_PufC"/>
    <property type="match status" value="1"/>
</dbReference>
<reference evidence="13" key="1">
    <citation type="submission" date="2016-10" db="EMBL/GenBank/DDBJ databases">
        <authorList>
            <person name="Varghese N."/>
            <person name="Submissions S."/>
        </authorList>
    </citation>
    <scope>NUCLEOTIDE SEQUENCE [LARGE SCALE GENOMIC DNA]</scope>
    <source>
        <strain evidence="13">DSM 13234</strain>
    </source>
</reference>
<feature type="binding site" description="covalent" evidence="10">
    <location>
        <position position="316"/>
    </location>
    <ligand>
        <name>heme</name>
        <dbReference type="ChEBI" id="CHEBI:30413"/>
        <label>4</label>
    </ligand>
</feature>
<feature type="binding site" description="covalent" evidence="10">
    <location>
        <position position="108"/>
    </location>
    <ligand>
        <name>heme</name>
        <dbReference type="ChEBI" id="CHEBI:30413"/>
        <label>1</label>
    </ligand>
</feature>
<keyword evidence="4 9" id="KW-0602">Photosynthesis</keyword>
<evidence type="ECO:0000313" key="12">
    <source>
        <dbReference type="EMBL" id="SEH35740.1"/>
    </source>
</evidence>
<dbReference type="AlphaFoldDB" id="A0A1H6HNR1"/>
<dbReference type="Gene3D" id="1.10.468.10">
    <property type="entry name" value="Photosynthetic Reaction Center, subunit C, domain 2"/>
    <property type="match status" value="2"/>
</dbReference>
<evidence type="ECO:0000256" key="8">
    <source>
        <dbReference type="ARBA" id="ARBA00023004"/>
    </source>
</evidence>
<dbReference type="GO" id="GO:0020037">
    <property type="term" value="F:heme binding"/>
    <property type="evidence" value="ECO:0007669"/>
    <property type="project" value="InterPro"/>
</dbReference>
<feature type="binding site" description="covalent" evidence="10">
    <location>
        <position position="111"/>
    </location>
    <ligand>
        <name>heme</name>
        <dbReference type="ChEBI" id="CHEBI:30413"/>
        <label>1</label>
    </ligand>
</feature>
<evidence type="ECO:0000256" key="10">
    <source>
        <dbReference type="PIRSR" id="PIRSR000017-1"/>
    </source>
</evidence>
<keyword evidence="3 9" id="KW-0813">Transport</keyword>
<feature type="binding site" description="covalent" evidence="10">
    <location>
        <position position="256"/>
    </location>
    <ligand>
        <name>heme</name>
        <dbReference type="ChEBI" id="CHEBI:30413"/>
        <label>3</label>
    </ligand>
</feature>
<comment type="PTM">
    <text evidence="9 10">Binds 4 heme groups per subunit.</text>
</comment>
<keyword evidence="7 9" id="KW-0249">Electron transport</keyword>
<feature type="binding site" description="covalent" evidence="10">
    <location>
        <position position="153"/>
    </location>
    <ligand>
        <name>heme</name>
        <dbReference type="ChEBI" id="CHEBI:30413"/>
        <label>2</label>
    </ligand>
</feature>
<dbReference type="InterPro" id="IPR023119">
    <property type="entry name" value="Multihaem_cyt_PRC_cyt_su-like"/>
</dbReference>
<feature type="binding site" description="axial binding residue" evidence="11">
    <location>
        <position position="112"/>
    </location>
    <ligand>
        <name>heme</name>
        <dbReference type="ChEBI" id="CHEBI:30413"/>
        <label>1</label>
    </ligand>
    <ligandPart>
        <name>Fe</name>
        <dbReference type="ChEBI" id="CHEBI:18248"/>
    </ligandPart>
</feature>
<feature type="binding site" description="covalent" evidence="10">
    <location>
        <position position="313"/>
    </location>
    <ligand>
        <name>heme</name>
        <dbReference type="ChEBI" id="CHEBI:30413"/>
        <label>4</label>
    </ligand>
</feature>
<evidence type="ECO:0000313" key="13">
    <source>
        <dbReference type="Proteomes" id="UP000182983"/>
    </source>
</evidence>
<dbReference type="InterPro" id="IPR003158">
    <property type="entry name" value="Photosyn_RC_cyt_c-su"/>
</dbReference>
<dbReference type="PIRSF" id="PIRSF000017">
    <property type="entry name" value="RC_cytochrome"/>
    <property type="match status" value="1"/>
</dbReference>
<evidence type="ECO:0000256" key="1">
    <source>
        <dbReference type="ARBA" id="ARBA00003196"/>
    </source>
</evidence>
<dbReference type="EMBL" id="FNWO01000006">
    <property type="protein sequence ID" value="SEH35740.1"/>
    <property type="molecule type" value="Genomic_DNA"/>
</dbReference>
<gene>
    <name evidence="12" type="ORF">SAMN04244559_01838</name>
</gene>
<feature type="binding site" description="axial binding residue" evidence="11">
    <location>
        <position position="317"/>
    </location>
    <ligand>
        <name>heme</name>
        <dbReference type="ChEBI" id="CHEBI:30413"/>
        <label>4</label>
    </ligand>
    <ligandPart>
        <name>Fe</name>
        <dbReference type="ChEBI" id="CHEBI:18248"/>
    </ligandPart>
</feature>
<feature type="binding site" description="covalent" evidence="10">
    <location>
        <position position="156"/>
    </location>
    <ligand>
        <name>heme</name>
        <dbReference type="ChEBI" id="CHEBI:30413"/>
        <label>2</label>
    </ligand>
</feature>
<evidence type="ECO:0000256" key="6">
    <source>
        <dbReference type="ARBA" id="ARBA00022723"/>
    </source>
</evidence>
<evidence type="ECO:0000256" key="3">
    <source>
        <dbReference type="ARBA" id="ARBA00022448"/>
    </source>
</evidence>
<keyword evidence="5 9" id="KW-0349">Heme</keyword>
<evidence type="ECO:0000256" key="4">
    <source>
        <dbReference type="ARBA" id="ARBA00022531"/>
    </source>
</evidence>
<feature type="binding site" description="axial binding residue" evidence="11">
    <location>
        <position position="257"/>
    </location>
    <ligand>
        <name>heme</name>
        <dbReference type="ChEBI" id="CHEBI:30413"/>
        <label>3</label>
    </ligand>
    <ligandPart>
        <name>Fe</name>
        <dbReference type="ChEBI" id="CHEBI:18248"/>
    </ligandPart>
</feature>
<dbReference type="RefSeq" id="WP_074767797.1">
    <property type="nucleotide sequence ID" value="NZ_FNWO01000006.1"/>
</dbReference>
<dbReference type="GO" id="GO:0005506">
    <property type="term" value="F:iron ion binding"/>
    <property type="evidence" value="ECO:0007669"/>
    <property type="project" value="InterPro"/>
</dbReference>
<evidence type="ECO:0000256" key="7">
    <source>
        <dbReference type="ARBA" id="ARBA00022982"/>
    </source>
</evidence>
<feature type="binding site" description="axial binding residue" evidence="11">
    <location>
        <position position="242"/>
    </location>
    <ligand>
        <name>heme</name>
        <dbReference type="ChEBI" id="CHEBI:30413"/>
        <label>3</label>
    </ligand>
    <ligandPart>
        <name>Fe</name>
        <dbReference type="ChEBI" id="CHEBI:18248"/>
    </ligandPart>
</feature>
<keyword evidence="9" id="KW-0674">Reaction center</keyword>
<dbReference type="Pfam" id="PF02276">
    <property type="entry name" value="CytoC_RC"/>
    <property type="match status" value="1"/>
</dbReference>
<accession>A0A1H6HNR1</accession>
<evidence type="ECO:0000256" key="9">
    <source>
        <dbReference type="PIRNR" id="PIRNR000017"/>
    </source>
</evidence>
<dbReference type="InterPro" id="IPR036280">
    <property type="entry name" value="Multihaem_cyt_sf"/>
</dbReference>
<dbReference type="CDD" id="cd09224">
    <property type="entry name" value="CytoC_RC"/>
    <property type="match status" value="1"/>
</dbReference>
<feature type="binding site" description="axial binding residue" evidence="11">
    <location>
        <position position="157"/>
    </location>
    <ligand>
        <name>heme</name>
        <dbReference type="ChEBI" id="CHEBI:30413"/>
        <label>2</label>
    </ligand>
    <ligandPart>
        <name>Fe</name>
        <dbReference type="ChEBI" id="CHEBI:18248"/>
    </ligandPart>
</feature>
<dbReference type="GO" id="GO:0009055">
    <property type="term" value="F:electron transfer activity"/>
    <property type="evidence" value="ECO:0007669"/>
    <property type="project" value="InterPro"/>
</dbReference>
<keyword evidence="6 9" id="KW-0479">Metal-binding</keyword>
<evidence type="ECO:0000256" key="2">
    <source>
        <dbReference type="ARBA" id="ARBA00015978"/>
    </source>
</evidence>
<evidence type="ECO:0000256" key="5">
    <source>
        <dbReference type="ARBA" id="ARBA00022617"/>
    </source>
</evidence>
<feature type="binding site" description="axial binding residue" evidence="11">
    <location>
        <position position="145"/>
    </location>
    <ligand>
        <name>heme</name>
        <dbReference type="ChEBI" id="CHEBI:30413"/>
        <label>4</label>
    </ligand>
    <ligandPart>
        <name>Fe</name>
        <dbReference type="ChEBI" id="CHEBI:18248"/>
    </ligandPart>
</feature>
<keyword evidence="8 9" id="KW-0408">Iron</keyword>
<comment type="function">
    <text evidence="1 9">The reaction center of purple bacteria contains a tightly bound cytochrome molecule which re-reduces the photo oxidized primary electron donor.</text>
</comment>
<dbReference type="GO" id="GO:0019684">
    <property type="term" value="P:photosynthesis, light reaction"/>
    <property type="evidence" value="ECO:0007669"/>
    <property type="project" value="InterPro"/>
</dbReference>
<proteinExistence type="predicted"/>
<sequence>MRLGFSAVVGLTAIVGAVFVATTFTTPPLDSVQRGYRGTGQIQSYQDRAYTRLTAANQAPEVIPAVDPEGQKASVGYTNLKVLGDLDKAEFDRLMMAITNWVSPDAGCNYCHNPENMASDELYTKVVARRMLEMVSTINTKYKAHVANTGVTCYTCHRGQPVPGYIWYTDPNLSHASGYAQAPTGQNKAAAVVGYTSLPYDVFTPFLKEANDLRIISQTALPQRDAGARKSIMQAEWTYGAMAHISDGLGVNCTYCHNTRSFTEWSQSSPQRAVAWYAIRHVRELNNTYLDPLAPILPANRLGALGDAPKINCTTCHQGVFKPLLGVSQLKDYPELATTLTAKK</sequence>